<dbReference type="InterPro" id="IPR022907">
    <property type="entry name" value="VapC_family"/>
</dbReference>
<dbReference type="Pfam" id="PF01850">
    <property type="entry name" value="PIN"/>
    <property type="match status" value="1"/>
</dbReference>
<keyword evidence="3 6" id="KW-0479">Metal-binding</keyword>
<feature type="binding site" evidence="6">
    <location>
        <position position="5"/>
    </location>
    <ligand>
        <name>Mg(2+)</name>
        <dbReference type="ChEBI" id="CHEBI:18420"/>
    </ligand>
</feature>
<keyword evidence="2 6" id="KW-0540">Nuclease</keyword>
<dbReference type="SUPFAM" id="SSF88723">
    <property type="entry name" value="PIN domain-like"/>
    <property type="match status" value="1"/>
</dbReference>
<comment type="function">
    <text evidence="6">Toxic component of a toxin-antitoxin (TA) system. An RNase.</text>
</comment>
<evidence type="ECO:0000256" key="5">
    <source>
        <dbReference type="ARBA" id="ARBA00022842"/>
    </source>
</evidence>
<evidence type="ECO:0000313" key="8">
    <source>
        <dbReference type="EMBL" id="CAA9495684.1"/>
    </source>
</evidence>
<dbReference type="GO" id="GO:0004540">
    <property type="term" value="F:RNA nuclease activity"/>
    <property type="evidence" value="ECO:0007669"/>
    <property type="project" value="InterPro"/>
</dbReference>
<organism evidence="8">
    <name type="scientific">uncultured Solirubrobacterales bacterium</name>
    <dbReference type="NCBI Taxonomy" id="768556"/>
    <lineage>
        <taxon>Bacteria</taxon>
        <taxon>Bacillati</taxon>
        <taxon>Actinomycetota</taxon>
        <taxon>Thermoleophilia</taxon>
        <taxon>Solirubrobacterales</taxon>
        <taxon>environmental samples</taxon>
    </lineage>
</organism>
<dbReference type="GO" id="GO:0000287">
    <property type="term" value="F:magnesium ion binding"/>
    <property type="evidence" value="ECO:0007669"/>
    <property type="project" value="UniProtKB-UniRule"/>
</dbReference>
<evidence type="ECO:0000256" key="3">
    <source>
        <dbReference type="ARBA" id="ARBA00022723"/>
    </source>
</evidence>
<dbReference type="NCBIfam" id="TIGR00028">
    <property type="entry name" value="Mtu_PIN_fam"/>
    <property type="match status" value="1"/>
</dbReference>
<dbReference type="GO" id="GO:0016788">
    <property type="term" value="F:hydrolase activity, acting on ester bonds"/>
    <property type="evidence" value="ECO:0007669"/>
    <property type="project" value="InterPro"/>
</dbReference>
<dbReference type="Gene3D" id="3.40.50.1010">
    <property type="entry name" value="5'-nuclease"/>
    <property type="match status" value="1"/>
</dbReference>
<feature type="domain" description="PIN" evidence="7">
    <location>
        <begin position="3"/>
        <end position="133"/>
    </location>
</feature>
<evidence type="ECO:0000256" key="1">
    <source>
        <dbReference type="ARBA" id="ARBA00022649"/>
    </source>
</evidence>
<dbReference type="HAMAP" id="MF_00265">
    <property type="entry name" value="VapC_Nob1"/>
    <property type="match status" value="1"/>
</dbReference>
<dbReference type="InterPro" id="IPR002716">
    <property type="entry name" value="PIN_dom"/>
</dbReference>
<evidence type="ECO:0000259" key="7">
    <source>
        <dbReference type="Pfam" id="PF01850"/>
    </source>
</evidence>
<dbReference type="GO" id="GO:0090729">
    <property type="term" value="F:toxin activity"/>
    <property type="evidence" value="ECO:0007669"/>
    <property type="project" value="UniProtKB-KW"/>
</dbReference>
<gene>
    <name evidence="6" type="primary">vapC</name>
    <name evidence="8" type="ORF">AVDCRST_MAG45-992</name>
</gene>
<comment type="cofactor">
    <cofactor evidence="6">
        <name>Mg(2+)</name>
        <dbReference type="ChEBI" id="CHEBI:18420"/>
    </cofactor>
</comment>
<proteinExistence type="inferred from homology"/>
<feature type="binding site" evidence="6">
    <location>
        <position position="108"/>
    </location>
    <ligand>
        <name>Mg(2+)</name>
        <dbReference type="ChEBI" id="CHEBI:18420"/>
    </ligand>
</feature>
<dbReference type="InterPro" id="IPR029060">
    <property type="entry name" value="PIN-like_dom_sf"/>
</dbReference>
<accession>A0A6J4SD46</accession>
<keyword evidence="6" id="KW-0800">Toxin</keyword>
<keyword evidence="5 6" id="KW-0460">Magnesium</keyword>
<protein>
    <recommendedName>
        <fullName evidence="6">Ribonuclease VapC</fullName>
        <shortName evidence="6">RNase VapC</shortName>
        <ecNumber evidence="6">3.1.-.-</ecNumber>
    </recommendedName>
    <alternativeName>
        <fullName evidence="6">Toxin VapC</fullName>
    </alternativeName>
</protein>
<sequence length="140" mass="15541">MKVLDVNVVLAAYRSDHPHFETARRWLEDVGRARHPYTVTDVVAGSFIRLVTNRRAFADPTPIEAAFSYLGALRAQPSHVLLAPGPRHLALLERLCRDADATGDLVPDAQLAAVAVEHGAEVVSFDRDFARFEGVRWSRP</sequence>
<dbReference type="EMBL" id="CADCVU010000087">
    <property type="protein sequence ID" value="CAA9495684.1"/>
    <property type="molecule type" value="Genomic_DNA"/>
</dbReference>
<evidence type="ECO:0000256" key="6">
    <source>
        <dbReference type="HAMAP-Rule" id="MF_00265"/>
    </source>
</evidence>
<keyword evidence="1 6" id="KW-1277">Toxin-antitoxin system</keyword>
<reference evidence="8" key="1">
    <citation type="submission" date="2020-02" db="EMBL/GenBank/DDBJ databases">
        <authorList>
            <person name="Meier V. D."/>
        </authorList>
    </citation>
    <scope>NUCLEOTIDE SEQUENCE</scope>
    <source>
        <strain evidence="8">AVDCRST_MAG45</strain>
    </source>
</reference>
<evidence type="ECO:0000256" key="2">
    <source>
        <dbReference type="ARBA" id="ARBA00022722"/>
    </source>
</evidence>
<evidence type="ECO:0000256" key="4">
    <source>
        <dbReference type="ARBA" id="ARBA00022801"/>
    </source>
</evidence>
<dbReference type="EC" id="3.1.-.-" evidence="6"/>
<dbReference type="GO" id="GO:0045926">
    <property type="term" value="P:negative regulation of growth"/>
    <property type="evidence" value="ECO:0007669"/>
    <property type="project" value="UniProtKB-ARBA"/>
</dbReference>
<name>A0A6J4SD46_9ACTN</name>
<dbReference type="AlphaFoldDB" id="A0A6J4SD46"/>
<comment type="similarity">
    <text evidence="6">Belongs to the PINc/VapC protein family.</text>
</comment>
<keyword evidence="4 6" id="KW-0378">Hydrolase</keyword>
<dbReference type="InterPro" id="IPR006226">
    <property type="entry name" value="Mtu_PIN"/>
</dbReference>
<dbReference type="CDD" id="cd18678">
    <property type="entry name" value="PIN_MtVapC25_VapC33-like"/>
    <property type="match status" value="1"/>
</dbReference>